<feature type="compositionally biased region" description="Low complexity" evidence="14">
    <location>
        <begin position="719"/>
        <end position="732"/>
    </location>
</feature>
<comment type="subcellular location">
    <subcellularLocation>
        <location evidence="2">Endosome</location>
        <location evidence="2">Multivesicular body membrane</location>
        <topology evidence="2">Peripheral membrane protein</topology>
    </subcellularLocation>
    <subcellularLocation>
        <location evidence="3">Nucleus</location>
        <location evidence="3">Nuclear pore complex</location>
    </subcellularLocation>
    <subcellularLocation>
        <location evidence="1">Prevacuolar compartment membrane</location>
        <topology evidence="1">Peripheral membrane protein</topology>
    </subcellularLocation>
</comment>
<dbReference type="Pfam" id="PF19036">
    <property type="entry name" value="Fuz_longin_1"/>
    <property type="match status" value="1"/>
</dbReference>
<dbReference type="GO" id="GO:0005643">
    <property type="term" value="C:nuclear pore"/>
    <property type="evidence" value="ECO:0007669"/>
    <property type="project" value="UniProtKB-SubCell"/>
</dbReference>
<evidence type="ECO:0000256" key="7">
    <source>
        <dbReference type="ARBA" id="ARBA00022448"/>
    </source>
</evidence>
<dbReference type="GO" id="GO:0006623">
    <property type="term" value="P:protein targeting to vacuole"/>
    <property type="evidence" value="ECO:0007669"/>
    <property type="project" value="InterPro"/>
</dbReference>
<gene>
    <name evidence="16" type="ORF">KVV02_001746</name>
</gene>
<dbReference type="SUPFAM" id="SSF82215">
    <property type="entry name" value="C-terminal autoproteolytic domain of nucleoporin nup98"/>
    <property type="match status" value="1"/>
</dbReference>
<evidence type="ECO:0000256" key="14">
    <source>
        <dbReference type="SAM" id="MobiDB-lite"/>
    </source>
</evidence>
<feature type="region of interest" description="Disordered" evidence="14">
    <location>
        <begin position="1414"/>
        <end position="1497"/>
    </location>
</feature>
<dbReference type="InterPro" id="IPR004353">
    <property type="entry name" value="Mon1"/>
</dbReference>
<feature type="domain" description="Peptidase S59" evidence="15">
    <location>
        <begin position="1495"/>
        <end position="1639"/>
    </location>
</feature>
<accession>A0A9P7ZZK3</accession>
<feature type="region of interest" description="Disordered" evidence="14">
    <location>
        <begin position="255"/>
        <end position="300"/>
    </location>
</feature>
<feature type="compositionally biased region" description="Basic and acidic residues" evidence="14">
    <location>
        <begin position="142"/>
        <end position="151"/>
    </location>
</feature>
<feature type="compositionally biased region" description="Polar residues" evidence="14">
    <location>
        <begin position="1430"/>
        <end position="1441"/>
    </location>
</feature>
<dbReference type="Proteomes" id="UP000717515">
    <property type="component" value="Unassembled WGS sequence"/>
</dbReference>
<feature type="compositionally biased region" description="Polar residues" evidence="14">
    <location>
        <begin position="75"/>
        <end position="86"/>
    </location>
</feature>
<keyword evidence="12" id="KW-0906">Nuclear pore complex</keyword>
<evidence type="ECO:0000256" key="11">
    <source>
        <dbReference type="ARBA" id="ARBA00023010"/>
    </source>
</evidence>
<feature type="region of interest" description="Disordered" evidence="14">
    <location>
        <begin position="1351"/>
        <end position="1378"/>
    </location>
</feature>
<dbReference type="FunFam" id="3.30.1610.10:FF:000003">
    <property type="entry name" value="Nucleoporin SONB, putative"/>
    <property type="match status" value="1"/>
</dbReference>
<keyword evidence="10" id="KW-0653">Protein transport</keyword>
<evidence type="ECO:0000256" key="2">
    <source>
        <dbReference type="ARBA" id="ARBA00004440"/>
    </source>
</evidence>
<feature type="region of interest" description="Disordered" evidence="14">
    <location>
        <begin position="713"/>
        <end position="732"/>
    </location>
</feature>
<feature type="region of interest" description="Disordered" evidence="14">
    <location>
        <begin position="958"/>
        <end position="980"/>
    </location>
</feature>
<evidence type="ECO:0000256" key="1">
    <source>
        <dbReference type="ARBA" id="ARBA00004380"/>
    </source>
</evidence>
<keyword evidence="13" id="KW-0539">Nucleus</keyword>
<dbReference type="PANTHER" id="PTHR13027">
    <property type="entry name" value="SAND PROTEIN-RELATED"/>
    <property type="match status" value="1"/>
</dbReference>
<evidence type="ECO:0000256" key="9">
    <source>
        <dbReference type="ARBA" id="ARBA00022816"/>
    </source>
</evidence>
<dbReference type="Pfam" id="PF12110">
    <property type="entry name" value="Nup96"/>
    <property type="match status" value="1"/>
</dbReference>
<evidence type="ECO:0000256" key="12">
    <source>
        <dbReference type="ARBA" id="ARBA00023132"/>
    </source>
</evidence>
<evidence type="ECO:0000313" key="17">
    <source>
        <dbReference type="Proteomes" id="UP000717515"/>
    </source>
</evidence>
<evidence type="ECO:0000256" key="6">
    <source>
        <dbReference type="ARBA" id="ARBA00019201"/>
    </source>
</evidence>
<dbReference type="InterPro" id="IPR043970">
    <property type="entry name" value="FUZ/MON1/HPS1_longin_3"/>
</dbReference>
<evidence type="ECO:0000256" key="8">
    <source>
        <dbReference type="ARBA" id="ARBA00022737"/>
    </source>
</evidence>
<dbReference type="Pfam" id="PF19038">
    <property type="entry name" value="Fuz_longin_3"/>
    <property type="match status" value="1"/>
</dbReference>
<feature type="compositionally biased region" description="Polar residues" evidence="14">
    <location>
        <begin position="274"/>
        <end position="291"/>
    </location>
</feature>
<dbReference type="FunFam" id="1.10.10.2360:FF:000001">
    <property type="entry name" value="Nuclear pore complex protein Nup98-Nup96"/>
    <property type="match status" value="1"/>
</dbReference>
<dbReference type="Gene3D" id="1.10.10.2360">
    <property type="match status" value="1"/>
</dbReference>
<dbReference type="PRINTS" id="PR01546">
    <property type="entry name" value="YEAST73DUF"/>
</dbReference>
<dbReference type="Gene3D" id="1.25.40.690">
    <property type="match status" value="1"/>
</dbReference>
<proteinExistence type="inferred from homology"/>
<evidence type="ECO:0000259" key="15">
    <source>
        <dbReference type="PROSITE" id="PS51434"/>
    </source>
</evidence>
<feature type="compositionally biased region" description="Low complexity" evidence="14">
    <location>
        <begin position="29"/>
        <end position="67"/>
    </location>
</feature>
<protein>
    <recommendedName>
        <fullName evidence="5">Vacuolar fusion protein MON1</fullName>
    </recommendedName>
    <alternativeName>
        <fullName evidence="6">Vacuolar fusion protein mon1</fullName>
    </alternativeName>
</protein>
<dbReference type="GO" id="GO:0017056">
    <property type="term" value="F:structural constituent of nuclear pore"/>
    <property type="evidence" value="ECO:0007669"/>
    <property type="project" value="InterPro"/>
</dbReference>
<evidence type="ECO:0000256" key="3">
    <source>
        <dbReference type="ARBA" id="ARBA00004567"/>
    </source>
</evidence>
<reference evidence="16" key="1">
    <citation type="submission" date="2021-07" db="EMBL/GenBank/DDBJ databases">
        <title>Draft genome of Mortierella alpina, strain LL118, isolated from an aspen leaf litter sample.</title>
        <authorList>
            <person name="Yang S."/>
            <person name="Vinatzer B.A."/>
        </authorList>
    </citation>
    <scope>NUCLEOTIDE SEQUENCE</scope>
    <source>
        <strain evidence="16">LL118</strain>
    </source>
</reference>
<dbReference type="InterPro" id="IPR043972">
    <property type="entry name" value="FUZ/MON1/HPS1_longin_1"/>
</dbReference>
<keyword evidence="11" id="KW-0811">Translocation</keyword>
<evidence type="ECO:0000313" key="16">
    <source>
        <dbReference type="EMBL" id="KAG9321602.1"/>
    </source>
</evidence>
<dbReference type="InterPro" id="IPR043971">
    <property type="entry name" value="FUZ/MON1/HPS1_longin_2"/>
</dbReference>
<dbReference type="GO" id="GO:0051028">
    <property type="term" value="P:mRNA transport"/>
    <property type="evidence" value="ECO:0007669"/>
    <property type="project" value="UniProtKB-KW"/>
</dbReference>
<dbReference type="PROSITE" id="PS51434">
    <property type="entry name" value="NUP_C"/>
    <property type="match status" value="1"/>
</dbReference>
<feature type="region of interest" description="Disordered" evidence="14">
    <location>
        <begin position="1643"/>
        <end position="1763"/>
    </location>
</feature>
<dbReference type="Gene3D" id="3.30.1610.10">
    <property type="entry name" value="Peptidase S59, nucleoporin"/>
    <property type="match status" value="1"/>
</dbReference>
<organism evidence="16 17">
    <name type="scientific">Mortierella alpina</name>
    <name type="common">Oleaginous fungus</name>
    <name type="synonym">Mortierella renispora</name>
    <dbReference type="NCBI Taxonomy" id="64518"/>
    <lineage>
        <taxon>Eukaryota</taxon>
        <taxon>Fungi</taxon>
        <taxon>Fungi incertae sedis</taxon>
        <taxon>Mucoromycota</taxon>
        <taxon>Mortierellomycotina</taxon>
        <taxon>Mortierellomycetes</taxon>
        <taxon>Mortierellales</taxon>
        <taxon>Mortierellaceae</taxon>
        <taxon>Mortierella</taxon>
    </lineage>
</organism>
<dbReference type="PANTHER" id="PTHR13027:SF7">
    <property type="entry name" value="VACUOLAR FUSION PROTEIN MON1 HOMOLOG"/>
    <property type="match status" value="1"/>
</dbReference>
<feature type="compositionally biased region" description="Low complexity" evidence="14">
    <location>
        <begin position="90"/>
        <end position="114"/>
    </location>
</feature>
<feature type="compositionally biased region" description="Polar residues" evidence="14">
    <location>
        <begin position="1365"/>
        <end position="1376"/>
    </location>
</feature>
<keyword evidence="8" id="KW-0677">Repeat</keyword>
<feature type="region of interest" description="Disordered" evidence="14">
    <location>
        <begin position="138"/>
        <end position="240"/>
    </location>
</feature>
<evidence type="ECO:0000256" key="5">
    <source>
        <dbReference type="ARBA" id="ARBA00018132"/>
    </source>
</evidence>
<feature type="compositionally biased region" description="Basic and acidic residues" evidence="14">
    <location>
        <begin position="162"/>
        <end position="180"/>
    </location>
</feature>
<name>A0A9P7ZZK3_MORAP</name>
<sequence length="2493" mass="263352">MDAAASGSSGHQASHRNNGTNGSVDIQDASSASTSTHLAAISHGASSMLAPATPASTASPIQSATSPRLMPAKSRPTTALVFQQQDEPLHLSLQQQQETESLSSDEFALSSSSSTNKDSTFKGISSAKHSIARSLQGLALKSQKDDDRLADQDDSDASSDMADGRLTDTESDLGRDHGSRTDTPVIAGRPRAHTASSAVQSLREIEEQGRGERIAATLAADQDQYSEGGDSPAGNESQPMERALDPDQIQDKLKVLRPRPVGNSSRRQKPRLQRTVSTKSYDSDDISNNHGGYQKHYGSEDHTASSWTAHRKHFFILSSAGKPIYARYGDESRISSYMGVIQALISFFADNDDTLRCINAGQHKFVFLIKGPLYLVCVSRSGESESQARYLYSQIISVLTHSQMTKIFEQRNNFDLRGLIGGTEIFLDSLGKLMNTYPGFMLSAIQCLTIPRELRDKVGGVLGRARCKSLLYAILLTPTQLITLLRPRTHSMHPSDLHLIFNLLSGSTTFEGSESWTPICLPRFNNKSFLHAYICYIAKKVCMLLISPDKDSFFEMSNVKQTVVEGLEAGGMLTSLETYAEAGSRGGFSVGDTGIPGLRHFLYKSRTHVQFTMPELTDPYTSLSAKKRLLRLYHSMNERMHRKARPLQLLFHGGEQETMLGWVTARFELYAVFGPLVSKSAVVLMSNKLLKWIRKHEDSLLILNSPSFEKYRGGGFGGQQQQNTGGFGSGQSTFGSGSFGAPATGFGAAANPGFGGAQQNAGFGAAPAANAFGAAPANTGFGGGGGGGGFGGSTTGFGVQAQAQPQSGFGGSSFGAANTATSAGGFGGGFGSAAGAAPGFGSSSGFGAKPATSGFGAQPASGFGAAANTGFGGGAATNTFGAGGGMLGGGMNATAAGNGTVNPAFSAFLEKDPATGQNSHYQSITAMPAYRGYSFEELRLQDYQQGRKFPGQGAGFGGATGGFGQQQPATSGFGAQPSTGFGAGNTTSAIGGFGSGSTGFGGAATSGFGASSAFGSAAPASSAFGAQTAVPTSGFGATPSAFGAQPSTGFGQAAGATGFGAAGGFGATAAKPTSGFGGFGATPTSQPGFGAAATGGFGAATAAPSMFGGAGGATTNAFGAPAASSAPGFGGFGATQTSAAPASTGLNFGLGGAGGFGAAKPATTSLFGNPATSAPAPAFGAFGTTPAAGSGGLFGATSSGSSLFPATSTAPTSLFGGGVTSAPAFGASTTSTGMFGANKPATSGGLFSQAPTSGFGATPGFGTAGATQQPSMFGGVGTSSTFGTNTLGGGFLGASTHAAAAQPAMVASVNGNIYGDNPLFQRDNTALTTKSQPAVLSRPEPAQKLPALIPPVRFSPRHSQIRLRPTSTATFSSSVAGSEAAPGRKSLLLLDGINDDSAFSSDDYTPRRSVKKLDLKPRGHGEDQAAHQPQGAQHSGVTFNPSFEAAAADSVSRSRPMTQDRPPSSINGTQFSQSHATSTRSETPSSGSAITKKPEGEYWMSPTLEELRKMSRSELQRVENFKVGLPEFGSVSFLQPVDLTGVASLSAICGHIVIFDKKTCSVYPDDNNKPPRGQGLNVPAIISLEKCWPMDRSTRELVVFDKSSPMYAQHLKRLRRQADTTFVDFTTDNGTWTFRVEHFSEYGLGDEDDDEDNAGHQGQTAVPLPTAVSYQSQGMTDSGAEVEMDDGYASRGPSAVDGRLSGSQADRAHGAPRSARHSDPQRVNMMRASLFGAEESHASKDRLPKRSGLWSTSSEYSEKAENPAEHADGFVAEIRPSFQHQLDTTASPLTRPPRKFTRSLYEQSLLSRKGTLLVDAGLMMGRSCRVGWGPNGQLALCGTLCGVKSVEDRPDTSVRTIHKQRDISATTIQLMKVQVVAADEEQEIRRNIVSLQALLQHTTITLDKSDSPEATIVPNTSFTTLMTSLKEREHNLSSEEVYAWILGQSLFDKQPAPDNISEMSKEAQESYEAIGRRVRCSNWLSHVTKPLMEADLHRIEDDGKPSAAGEAMFTLLASNKRQKACVAAVESGNVRLATLISQSGRGSMPLAGVEAQLALYRSEGSVIPSYYLKAFALLSGALDVCVSAKGEPLRYVTDGLDWRRAFGLYLWYNNKSGANLQEAIEQYVLATHNGIAAKPYPWYATMGSKQEPEHYDFLYQLMTLFVAPAKGLETVLHPLGMTSTSLDYRQSWLFYIVLCQSLRFSGFRSTTKHAKICEDFMFQLENLGLWEWAVFVALHLKTAPSREAAVRQLLERNVDIPAPSASLPSGSLDLNRWADESEKGSFVVKTLKVPDAWLWQARATRAKYVGNLWLEVFSLLKCGQYQKGHQLILTSLAPDCILHGDLRTLGGLLGMVDQSKVTAWDQGGGLYQKYLECCSDFEGRLGRLKLRSKVSYAHDLVPQKDIQALQDETHALLAQLPTLLVYKTPESRLLEVCVSEMASKCTDLLRDLKDLSMQQGSSLADLPLTEDQRMDTLQKISSDYFDDILSFAETSAY</sequence>
<dbReference type="InterPro" id="IPR007230">
    <property type="entry name" value="Nup98_auto-Pept-S59_dom"/>
</dbReference>
<keyword evidence="7" id="KW-0813">Transport</keyword>
<feature type="compositionally biased region" description="Polar residues" evidence="14">
    <location>
        <begin position="1451"/>
        <end position="1489"/>
    </location>
</feature>
<feature type="region of interest" description="Disordered" evidence="14">
    <location>
        <begin position="1"/>
        <end position="123"/>
    </location>
</feature>
<dbReference type="Pfam" id="PF04096">
    <property type="entry name" value="Nucleoporin2"/>
    <property type="match status" value="1"/>
</dbReference>
<evidence type="ECO:0000256" key="4">
    <source>
        <dbReference type="ARBA" id="ARBA00008926"/>
    </source>
</evidence>
<comment type="caution">
    <text evidence="16">The sequence shown here is derived from an EMBL/GenBank/DDBJ whole genome shotgun (WGS) entry which is preliminary data.</text>
</comment>
<dbReference type="GO" id="GO:0032585">
    <property type="term" value="C:multivesicular body membrane"/>
    <property type="evidence" value="ECO:0007669"/>
    <property type="project" value="UniProtKB-SubCell"/>
</dbReference>
<dbReference type="GO" id="GO:0035658">
    <property type="term" value="C:Mon1-Ccz1 complex"/>
    <property type="evidence" value="ECO:0007669"/>
    <property type="project" value="TreeGrafter"/>
</dbReference>
<keyword evidence="9" id="KW-0509">mRNA transport</keyword>
<dbReference type="EMBL" id="JAIFTL010000194">
    <property type="protein sequence ID" value="KAG9321602.1"/>
    <property type="molecule type" value="Genomic_DNA"/>
</dbReference>
<evidence type="ECO:0000256" key="13">
    <source>
        <dbReference type="ARBA" id="ARBA00023242"/>
    </source>
</evidence>
<feature type="compositionally biased region" description="Basic and acidic residues" evidence="14">
    <location>
        <begin position="203"/>
        <end position="213"/>
    </location>
</feature>
<feature type="compositionally biased region" description="Low complexity" evidence="14">
    <location>
        <begin position="1"/>
        <end position="12"/>
    </location>
</feature>
<comment type="similarity">
    <text evidence="4">Belongs to the nucleoporin GLFG family.</text>
</comment>
<dbReference type="GO" id="GO:0016192">
    <property type="term" value="P:vesicle-mediated transport"/>
    <property type="evidence" value="ECO:0007669"/>
    <property type="project" value="InterPro"/>
</dbReference>
<dbReference type="InterPro" id="IPR036903">
    <property type="entry name" value="Nup98_auto-Pept-S59_dom_sf"/>
</dbReference>
<dbReference type="InterPro" id="IPR021967">
    <property type="entry name" value="Nup98_C"/>
</dbReference>
<evidence type="ECO:0000256" key="10">
    <source>
        <dbReference type="ARBA" id="ARBA00022927"/>
    </source>
</evidence>
<feature type="compositionally biased region" description="Basic and acidic residues" evidence="14">
    <location>
        <begin position="1414"/>
        <end position="1425"/>
    </location>
</feature>
<dbReference type="Pfam" id="PF19037">
    <property type="entry name" value="Fuz_longin_2"/>
    <property type="match status" value="1"/>
</dbReference>
<feature type="compositionally biased region" description="Basic and acidic residues" evidence="14">
    <location>
        <begin position="1734"/>
        <end position="1744"/>
    </location>
</feature>